<evidence type="ECO:0000313" key="2">
    <source>
        <dbReference type="Proteomes" id="UP000251135"/>
    </source>
</evidence>
<dbReference type="Proteomes" id="UP000251135">
    <property type="component" value="Unassembled WGS sequence"/>
</dbReference>
<dbReference type="RefSeq" id="WP_108559921.1">
    <property type="nucleotide sequence ID" value="NZ_MUXE01000013.1"/>
</dbReference>
<name>A0A363CYF2_9BACT</name>
<gene>
    <name evidence="1" type="ORF">B0174_09105</name>
</gene>
<dbReference type="OrthoDB" id="5347405at2"/>
<reference evidence="1 2" key="1">
    <citation type="submission" date="2017-02" db="EMBL/GenBank/DDBJ databases">
        <title>Arcobacter caeni sp. nov, a new Arcobacter species isolated from reclaimed water.</title>
        <authorList>
            <person name="Figueras M.J."/>
            <person name="Perez-Cataluna A."/>
            <person name="Salas-Masso N."/>
        </authorList>
    </citation>
    <scope>NUCLEOTIDE SEQUENCE [LARGE SCALE GENOMIC DNA]</scope>
    <source>
        <strain evidence="1 2">RW17-10</strain>
    </source>
</reference>
<proteinExistence type="predicted"/>
<dbReference type="AlphaFoldDB" id="A0A363CYF2"/>
<sequence length="197" mass="23185">MKLEYAGLKPVINEHGISFKDGKEDKFIYLPFAVDILNAIDHTYEQKKKYSHQLNTTALSPNEILDVLLKFHPDLETVMNKEIESYTKHLDSEEEAVNNKTILSQIEKDTFIANLKLMRKYKTQRAKNKIFYFHCIETIVEVILKYKIKELDTPFNERFWHIFQTIEGNLSTHKIASDLKMTEENDVLKAMLQINIF</sequence>
<protein>
    <submittedName>
        <fullName evidence="1">Uncharacterized protein</fullName>
    </submittedName>
</protein>
<dbReference type="EMBL" id="MUXE01000013">
    <property type="protein sequence ID" value="PUE63837.1"/>
    <property type="molecule type" value="Genomic_DNA"/>
</dbReference>
<accession>A0A363CYF2</accession>
<comment type="caution">
    <text evidence="1">The sequence shown here is derived from an EMBL/GenBank/DDBJ whole genome shotgun (WGS) entry which is preliminary data.</text>
</comment>
<evidence type="ECO:0000313" key="1">
    <source>
        <dbReference type="EMBL" id="PUE63837.1"/>
    </source>
</evidence>
<keyword evidence="2" id="KW-1185">Reference proteome</keyword>
<organism evidence="1 2">
    <name type="scientific">Arcobacter caeni</name>
    <dbReference type="NCBI Taxonomy" id="1912877"/>
    <lineage>
        <taxon>Bacteria</taxon>
        <taxon>Pseudomonadati</taxon>
        <taxon>Campylobacterota</taxon>
        <taxon>Epsilonproteobacteria</taxon>
        <taxon>Campylobacterales</taxon>
        <taxon>Arcobacteraceae</taxon>
        <taxon>Arcobacter</taxon>
    </lineage>
</organism>